<dbReference type="CDD" id="cd16926">
    <property type="entry name" value="HATPase_MutL-MLH-PMS-like"/>
    <property type="match status" value="1"/>
</dbReference>
<dbReference type="InterPro" id="IPR014790">
    <property type="entry name" value="MutL_C"/>
</dbReference>
<dbReference type="InterPro" id="IPR014721">
    <property type="entry name" value="Ribsml_uS5_D2-typ_fold_subgr"/>
</dbReference>
<dbReference type="InterPro" id="IPR002099">
    <property type="entry name" value="MutL/Mlh/PMS"/>
</dbReference>
<organism evidence="5 6">
    <name type="scientific">Pneumocystis carinii (strain B80)</name>
    <name type="common">Rat pneumocystis pneumonia agent</name>
    <name type="synonym">Pneumocystis carinii f. sp. carinii</name>
    <dbReference type="NCBI Taxonomy" id="1408658"/>
    <lineage>
        <taxon>Eukaryota</taxon>
        <taxon>Fungi</taxon>
        <taxon>Dikarya</taxon>
        <taxon>Ascomycota</taxon>
        <taxon>Taphrinomycotina</taxon>
        <taxon>Pneumocystomycetes</taxon>
        <taxon>Pneumocystaceae</taxon>
        <taxon>Pneumocystis</taxon>
    </lineage>
</organism>
<reference evidence="6" key="1">
    <citation type="journal article" date="2016" name="Nat. Commun.">
        <title>Genome analysis of three Pneumocystis species reveals adaptation mechanisms to life exclusively in mammalian hosts.</title>
        <authorList>
            <person name="Ma L."/>
            <person name="Chen Z."/>
            <person name="Huang D.W."/>
            <person name="Kutty G."/>
            <person name="Ishihara M."/>
            <person name="Wang H."/>
            <person name="Abouelleil A."/>
            <person name="Bishop L."/>
            <person name="Davey E."/>
            <person name="Deng R."/>
            <person name="Deng X."/>
            <person name="Fan L."/>
            <person name="Fantoni G."/>
            <person name="Fitzgerald M."/>
            <person name="Gogineni E."/>
            <person name="Goldberg J.M."/>
            <person name="Handley G."/>
            <person name="Hu X."/>
            <person name="Huber C."/>
            <person name="Jiao X."/>
            <person name="Jones K."/>
            <person name="Levin J.Z."/>
            <person name="Liu Y."/>
            <person name="Macdonald P."/>
            <person name="Melnikov A."/>
            <person name="Raley C."/>
            <person name="Sassi M."/>
            <person name="Sherman B.T."/>
            <person name="Song X."/>
            <person name="Sykes S."/>
            <person name="Tran B."/>
            <person name="Walsh L."/>
            <person name="Xia Y."/>
            <person name="Yang J."/>
            <person name="Young S."/>
            <person name="Zeng Q."/>
            <person name="Zheng X."/>
            <person name="Stephens R."/>
            <person name="Nusbaum C."/>
            <person name="Birren B.W."/>
            <person name="Azadi P."/>
            <person name="Lempicki R.A."/>
            <person name="Cuomo C.A."/>
            <person name="Kovacs J.A."/>
        </authorList>
    </citation>
    <scope>NUCLEOTIDE SEQUENCE [LARGE SCALE GENOMIC DNA]</scope>
    <source>
        <strain evidence="6">B80</strain>
    </source>
</reference>
<dbReference type="InterPro" id="IPR037198">
    <property type="entry name" value="MutL_C_sf"/>
</dbReference>
<dbReference type="SUPFAM" id="SSF54211">
    <property type="entry name" value="Ribosomal protein S5 domain 2-like"/>
    <property type="match status" value="1"/>
</dbReference>
<dbReference type="InterPro" id="IPR020568">
    <property type="entry name" value="Ribosomal_Su5_D2-typ_SF"/>
</dbReference>
<dbReference type="GO" id="GO:0030983">
    <property type="term" value="F:mismatched DNA binding"/>
    <property type="evidence" value="ECO:0007669"/>
    <property type="project" value="InterPro"/>
</dbReference>
<dbReference type="GO" id="GO:0140664">
    <property type="term" value="F:ATP-dependent DNA damage sensor activity"/>
    <property type="evidence" value="ECO:0007669"/>
    <property type="project" value="InterPro"/>
</dbReference>
<sequence>MVGEVKEIRNELKGYISSCQVIIDLSSVVKELLENSLDAGSTRIEIWLKNYGLNSIEVVDNGHGVSAEDFGCLAQQNSTSKIREFEDLDSHLLYGFRGEALYSLCRLSQVQIITATEKTEPQGIQITYDKKAEIISKEIVPSCKGTTVKVEHLFSTLPVRRKEFEKNHKQEFRKALAIIQAYAIIKVGVKFLVTHQLPNKPRVTHISTNGNGDLKGNLENLFGPKLVSTLMDMDFEMTILDLYKINISGFISRPFSKEESLNLKKQYVYINSRPCLLPQITRTIKEIYKVYTVSQLPFIVANFIMPLDSYDINVSVDKMIIFLHNENEIISELKIHLNKLLQNASIDQGSSFSNQIYIKNASNISKNIVLEENITKRIYEHFKIENDKNTQDIPEEKPDVKTKSSISMLSLNKPCSKAQHQETTYSLSKENNISEDPHNKELKIYKTISVFKNTENDKHSTLMSLKRKNMSIFSKEISDNKDAQISNFNIKSDSQLKENSTNNSDEHVQKKVTNNHSFKNTDNTENTMISGSKNNELIGHEVTNFDTLENKNQDLEISAKPKTQKISDDINLKRLSKYEYRQLTTSISISKDQIKEKFSKIFVNKTHNSKIETSNTLSMSQEQSEKQLNSRLTKEDFFNMRIIGQFNLGFIITSLPSKEKDNVSDIFIIDQHASDEKYNFEKLQLNTTIESQLLIIPYELTLNILKESIVIEHTEILEKNGFKIEIDYNKDPGKRCKLLSLPQTKHVTFGIEGK</sequence>
<evidence type="ECO:0000256" key="1">
    <source>
        <dbReference type="ARBA" id="ARBA00006082"/>
    </source>
</evidence>
<feature type="domain" description="DNA mismatch repair protein S5" evidence="4">
    <location>
        <begin position="218"/>
        <end position="342"/>
    </location>
</feature>
<feature type="domain" description="MutL C-terminal dimerisation" evidence="3">
    <location>
        <begin position="642"/>
        <end position="754"/>
    </location>
</feature>
<dbReference type="VEuPathDB" id="FungiDB:T552_00709"/>
<dbReference type="InterPro" id="IPR038973">
    <property type="entry name" value="MutL/Mlh/Pms-like"/>
</dbReference>
<dbReference type="GO" id="GO:0005524">
    <property type="term" value="F:ATP binding"/>
    <property type="evidence" value="ECO:0007669"/>
    <property type="project" value="InterPro"/>
</dbReference>
<dbReference type="GO" id="GO:0032389">
    <property type="term" value="C:MutLalpha complex"/>
    <property type="evidence" value="ECO:0007669"/>
    <property type="project" value="TreeGrafter"/>
</dbReference>
<dbReference type="SMART" id="SM00853">
    <property type="entry name" value="MutL_C"/>
    <property type="match status" value="1"/>
</dbReference>
<dbReference type="PROSITE" id="PS00058">
    <property type="entry name" value="DNA_MISMATCH_REPAIR_1"/>
    <property type="match status" value="1"/>
</dbReference>
<keyword evidence="2" id="KW-0227">DNA damage</keyword>
<evidence type="ECO:0000259" key="3">
    <source>
        <dbReference type="SMART" id="SM00853"/>
    </source>
</evidence>
<dbReference type="SUPFAM" id="SSF118116">
    <property type="entry name" value="DNA mismatch repair protein MutL"/>
    <property type="match status" value="1"/>
</dbReference>
<evidence type="ECO:0000259" key="4">
    <source>
        <dbReference type="SMART" id="SM01340"/>
    </source>
</evidence>
<proteinExistence type="inferred from homology"/>
<dbReference type="Pfam" id="PF08676">
    <property type="entry name" value="MutL_C"/>
    <property type="match status" value="1"/>
</dbReference>
<comment type="caution">
    <text evidence="5">The sequence shown here is derived from an EMBL/GenBank/DDBJ whole genome shotgun (WGS) entry which is preliminary data.</text>
</comment>
<dbReference type="GO" id="GO:0006298">
    <property type="term" value="P:mismatch repair"/>
    <property type="evidence" value="ECO:0007669"/>
    <property type="project" value="InterPro"/>
</dbReference>
<dbReference type="SUPFAM" id="SSF55874">
    <property type="entry name" value="ATPase domain of HSP90 chaperone/DNA topoisomerase II/histidine kinase"/>
    <property type="match status" value="1"/>
</dbReference>
<dbReference type="RefSeq" id="XP_018227022.1">
    <property type="nucleotide sequence ID" value="XM_018369314.1"/>
</dbReference>
<accession>A0A0W4ZPB9</accession>
<dbReference type="Gene3D" id="3.30.565.10">
    <property type="entry name" value="Histidine kinase-like ATPase, C-terminal domain"/>
    <property type="match status" value="1"/>
</dbReference>
<evidence type="ECO:0000313" key="6">
    <source>
        <dbReference type="Proteomes" id="UP000054454"/>
    </source>
</evidence>
<dbReference type="Proteomes" id="UP000054454">
    <property type="component" value="Unassembled WGS sequence"/>
</dbReference>
<comment type="similarity">
    <text evidence="1">Belongs to the DNA mismatch repair MutL/HexB family.</text>
</comment>
<dbReference type="InterPro" id="IPR014762">
    <property type="entry name" value="DNA_mismatch_repair_CS"/>
</dbReference>
<evidence type="ECO:0000256" key="2">
    <source>
        <dbReference type="ARBA" id="ARBA00022763"/>
    </source>
</evidence>
<dbReference type="PANTHER" id="PTHR10073">
    <property type="entry name" value="DNA MISMATCH REPAIR PROTEIN MLH, PMS, MUTL"/>
    <property type="match status" value="1"/>
</dbReference>
<dbReference type="FunFam" id="3.30.565.10:FF:000017">
    <property type="entry name" value="PMS1 homolog 1, mismatch repair system component"/>
    <property type="match status" value="1"/>
</dbReference>
<protein>
    <recommendedName>
        <fullName evidence="7">DNA mismatch repair protein MutL</fullName>
    </recommendedName>
</protein>
<dbReference type="SMART" id="SM01340">
    <property type="entry name" value="DNA_mis_repair"/>
    <property type="match status" value="1"/>
</dbReference>
<evidence type="ECO:0000313" key="5">
    <source>
        <dbReference type="EMBL" id="KTW30231.1"/>
    </source>
</evidence>
<dbReference type="InterPro" id="IPR036890">
    <property type="entry name" value="HATPase_C_sf"/>
</dbReference>
<dbReference type="Gene3D" id="3.30.230.10">
    <property type="match status" value="1"/>
</dbReference>
<dbReference type="OrthoDB" id="10263226at2759"/>
<dbReference type="NCBIfam" id="TIGR00585">
    <property type="entry name" value="mutl"/>
    <property type="match status" value="1"/>
</dbReference>
<gene>
    <name evidence="5" type="ORF">T552_00709</name>
</gene>
<dbReference type="GO" id="GO:0016887">
    <property type="term" value="F:ATP hydrolysis activity"/>
    <property type="evidence" value="ECO:0007669"/>
    <property type="project" value="InterPro"/>
</dbReference>
<dbReference type="AlphaFoldDB" id="A0A0W4ZPB9"/>
<dbReference type="Pfam" id="PF01119">
    <property type="entry name" value="DNA_mis_repair"/>
    <property type="match status" value="1"/>
</dbReference>
<dbReference type="InterPro" id="IPR042120">
    <property type="entry name" value="MutL_C_dimsub"/>
</dbReference>
<dbReference type="InterPro" id="IPR013507">
    <property type="entry name" value="DNA_mismatch_S5_2-like"/>
</dbReference>
<name>A0A0W4ZPB9_PNEC8</name>
<dbReference type="Gene3D" id="3.30.1540.20">
    <property type="entry name" value="MutL, C-terminal domain, dimerisation subdomain"/>
    <property type="match status" value="1"/>
</dbReference>
<dbReference type="PANTHER" id="PTHR10073:SF52">
    <property type="entry name" value="MISMATCH REPAIR ENDONUCLEASE PMS2"/>
    <property type="match status" value="1"/>
</dbReference>
<dbReference type="GeneID" id="28935516"/>
<keyword evidence="6" id="KW-1185">Reference proteome</keyword>
<dbReference type="EMBL" id="LFVZ01000003">
    <property type="protein sequence ID" value="KTW30231.1"/>
    <property type="molecule type" value="Genomic_DNA"/>
</dbReference>
<dbReference type="Pfam" id="PF13589">
    <property type="entry name" value="HATPase_c_3"/>
    <property type="match status" value="1"/>
</dbReference>
<evidence type="ECO:0008006" key="7">
    <source>
        <dbReference type="Google" id="ProtNLM"/>
    </source>
</evidence>
<dbReference type="GO" id="GO:0061982">
    <property type="term" value="P:meiosis I cell cycle process"/>
    <property type="evidence" value="ECO:0007669"/>
    <property type="project" value="UniProtKB-ARBA"/>
</dbReference>